<dbReference type="InterPro" id="IPR002941">
    <property type="entry name" value="DNA_methylase_N4/N6"/>
</dbReference>
<proteinExistence type="inferred from homology"/>
<dbReference type="PROSITE" id="PS00093">
    <property type="entry name" value="N4_MTASE"/>
    <property type="match status" value="1"/>
</dbReference>
<evidence type="ECO:0000256" key="3">
    <source>
        <dbReference type="ARBA" id="ARBA00022679"/>
    </source>
</evidence>
<keyword evidence="2 11" id="KW-0489">Methyltransferase</keyword>
<evidence type="ECO:0000256" key="7">
    <source>
        <dbReference type="ARBA" id="ARBA00047942"/>
    </source>
</evidence>
<evidence type="ECO:0000256" key="5">
    <source>
        <dbReference type="ARBA" id="ARBA00022747"/>
    </source>
</evidence>
<dbReference type="GO" id="GO:0003677">
    <property type="term" value="F:DNA binding"/>
    <property type="evidence" value="ECO:0007669"/>
    <property type="project" value="UniProtKB-KW"/>
</dbReference>
<sequence length="370" mass="41480">MRSIRKRRASRNMRCEFCSKWRCVCKKRTRLSAAKERLGHVAVKAGKKDSVTARKKPATQNAYTTEMGIMLHSKIEDAFDSSYLRKQRGNVNLIVTSPPFPLVRKKRYGNETGEAYLRWIESLAQPLTDMLTDDGSIVIEIGNAWEQGAPIMSTLPLEALMAFKRAANLNLCQHVICHNPARLPSPAAWVNLKRARLKDSFTHVWWLSKAEFPKADNRRVLNPYSKDMKKLLKRQSYNAGTRPSGHVISKTGFLKDHGGSIGPNVLDLTGEHYPEALLKYTGTGWDAGYRRYCKGNDLPSHPARMQPALSAFFIEFLTDENDLVFDPFGGSNTTGSVAESLGRRWIAVEADANYVEGSKGRFMDLIGQGG</sequence>
<keyword evidence="5" id="KW-0680">Restriction system</keyword>
<evidence type="ECO:0000256" key="8">
    <source>
        <dbReference type="ARBA" id="ARBA00049120"/>
    </source>
</evidence>
<evidence type="ECO:0000256" key="1">
    <source>
        <dbReference type="ARBA" id="ARBA00010203"/>
    </source>
</evidence>
<dbReference type="AlphaFoldDB" id="A0A161IA98"/>
<dbReference type="InterPro" id="IPR017985">
    <property type="entry name" value="MeTrfase_CN4_CS"/>
</dbReference>
<dbReference type="EMBL" id="CP015441">
    <property type="protein sequence ID" value="ANC50592.1"/>
    <property type="molecule type" value="Genomic_DNA"/>
</dbReference>
<evidence type="ECO:0000313" key="12">
    <source>
        <dbReference type="Proteomes" id="UP000059113"/>
    </source>
</evidence>
<dbReference type="GO" id="GO:0032259">
    <property type="term" value="P:methylation"/>
    <property type="evidence" value="ECO:0007669"/>
    <property type="project" value="UniProtKB-KW"/>
</dbReference>
<dbReference type="PRINTS" id="PR00508">
    <property type="entry name" value="S21N4MTFRASE"/>
</dbReference>
<dbReference type="KEGG" id="ery:CP97_14903"/>
<feature type="domain" description="DNA methylase N-4/N-6" evidence="10">
    <location>
        <begin position="91"/>
        <end position="358"/>
    </location>
</feature>
<evidence type="ECO:0000313" key="11">
    <source>
        <dbReference type="EMBL" id="ANC50592.1"/>
    </source>
</evidence>
<protein>
    <recommendedName>
        <fullName evidence="9">Methyltransferase</fullName>
        <ecNumber evidence="9">2.1.1.-</ecNumber>
    </recommendedName>
</protein>
<dbReference type="Proteomes" id="UP000059113">
    <property type="component" value="Plasmid"/>
</dbReference>
<dbReference type="Pfam" id="PF01555">
    <property type="entry name" value="N6_N4_Mtase"/>
    <property type="match status" value="1"/>
</dbReference>
<dbReference type="SUPFAM" id="SSF53335">
    <property type="entry name" value="S-adenosyl-L-methionine-dependent methyltransferases"/>
    <property type="match status" value="1"/>
</dbReference>
<name>A0A161IA98_9SPHN</name>
<dbReference type="GO" id="GO:0009007">
    <property type="term" value="F:site-specific DNA-methyltransferase (adenine-specific) activity"/>
    <property type="evidence" value="ECO:0007669"/>
    <property type="project" value="UniProtKB-EC"/>
</dbReference>
<keyword evidence="6" id="KW-0238">DNA-binding</keyword>
<dbReference type="EC" id="2.1.1.-" evidence="9"/>
<geneLocation type="plasmid" evidence="12"/>
<keyword evidence="3" id="KW-0808">Transferase</keyword>
<dbReference type="GO" id="GO:0009307">
    <property type="term" value="P:DNA restriction-modification system"/>
    <property type="evidence" value="ECO:0007669"/>
    <property type="project" value="UniProtKB-KW"/>
</dbReference>
<keyword evidence="4" id="KW-0949">S-adenosyl-L-methionine</keyword>
<dbReference type="InterPro" id="IPR029063">
    <property type="entry name" value="SAM-dependent_MTases_sf"/>
</dbReference>
<evidence type="ECO:0000256" key="9">
    <source>
        <dbReference type="RuleBase" id="RU362026"/>
    </source>
</evidence>
<dbReference type="GO" id="GO:0008170">
    <property type="term" value="F:N-methyltransferase activity"/>
    <property type="evidence" value="ECO:0007669"/>
    <property type="project" value="InterPro"/>
</dbReference>
<comment type="similarity">
    <text evidence="1">Belongs to the N(4)/N(6)-methyltransferase family. N(4) subfamily.</text>
</comment>
<organism evidence="11 12">
    <name type="scientific">Aurantiacibacter atlanticus</name>
    <dbReference type="NCBI Taxonomy" id="1648404"/>
    <lineage>
        <taxon>Bacteria</taxon>
        <taxon>Pseudomonadati</taxon>
        <taxon>Pseudomonadota</taxon>
        <taxon>Alphaproteobacteria</taxon>
        <taxon>Sphingomonadales</taxon>
        <taxon>Erythrobacteraceae</taxon>
        <taxon>Aurantiacibacter</taxon>
    </lineage>
</organism>
<accession>A0A161IA98</accession>
<gene>
    <name evidence="11" type="ORF">CP97_14903</name>
</gene>
<dbReference type="InterPro" id="IPR001091">
    <property type="entry name" value="RM_Methyltransferase"/>
</dbReference>
<evidence type="ECO:0000256" key="2">
    <source>
        <dbReference type="ARBA" id="ARBA00022603"/>
    </source>
</evidence>
<evidence type="ECO:0000256" key="4">
    <source>
        <dbReference type="ARBA" id="ARBA00022691"/>
    </source>
</evidence>
<reference evidence="11 12" key="1">
    <citation type="submission" date="2016-04" db="EMBL/GenBank/DDBJ databases">
        <title>The complete genome sequence of Erythrobacter atlanticus s21-N3.</title>
        <authorList>
            <person name="Wang W."/>
            <person name="Wang L."/>
            <person name="Zhuang L."/>
            <person name="Shao Z."/>
        </authorList>
    </citation>
    <scope>NUCLEOTIDE SEQUENCE [LARGE SCALE GENOMIC DNA]</scope>
    <source>
        <strain evidence="12">s21-N3</strain>
        <plasmid evidence="12">Plasmid</plasmid>
    </source>
</reference>
<keyword evidence="11" id="KW-0614">Plasmid</keyword>
<comment type="catalytic activity">
    <reaction evidence="7">
        <text>a 2'-deoxyadenosine in DNA + S-adenosyl-L-methionine = an N(6)-methyl-2'-deoxyadenosine in DNA + S-adenosyl-L-homocysteine + H(+)</text>
        <dbReference type="Rhea" id="RHEA:15197"/>
        <dbReference type="Rhea" id="RHEA-COMP:12418"/>
        <dbReference type="Rhea" id="RHEA-COMP:12419"/>
        <dbReference type="ChEBI" id="CHEBI:15378"/>
        <dbReference type="ChEBI" id="CHEBI:57856"/>
        <dbReference type="ChEBI" id="CHEBI:59789"/>
        <dbReference type="ChEBI" id="CHEBI:90615"/>
        <dbReference type="ChEBI" id="CHEBI:90616"/>
        <dbReference type="EC" id="2.1.1.72"/>
    </reaction>
</comment>
<keyword evidence="12" id="KW-1185">Reference proteome</keyword>
<dbReference type="REBASE" id="145292">
    <property type="entry name" value="M.EspN3ORF14903P"/>
</dbReference>
<evidence type="ECO:0000259" key="10">
    <source>
        <dbReference type="Pfam" id="PF01555"/>
    </source>
</evidence>
<comment type="catalytic activity">
    <reaction evidence="8">
        <text>a 2'-deoxycytidine in DNA + S-adenosyl-L-methionine = an N(4)-methyl-2'-deoxycytidine in DNA + S-adenosyl-L-homocysteine + H(+)</text>
        <dbReference type="Rhea" id="RHEA:16857"/>
        <dbReference type="Rhea" id="RHEA-COMP:11369"/>
        <dbReference type="Rhea" id="RHEA-COMP:13674"/>
        <dbReference type="ChEBI" id="CHEBI:15378"/>
        <dbReference type="ChEBI" id="CHEBI:57856"/>
        <dbReference type="ChEBI" id="CHEBI:59789"/>
        <dbReference type="ChEBI" id="CHEBI:85452"/>
        <dbReference type="ChEBI" id="CHEBI:137933"/>
        <dbReference type="EC" id="2.1.1.113"/>
    </reaction>
</comment>
<dbReference type="Gene3D" id="3.40.50.150">
    <property type="entry name" value="Vaccinia Virus protein VP39"/>
    <property type="match status" value="1"/>
</dbReference>
<dbReference type="GO" id="GO:0015667">
    <property type="term" value="F:site-specific DNA-methyltransferase (cytosine-N4-specific) activity"/>
    <property type="evidence" value="ECO:0007669"/>
    <property type="project" value="UniProtKB-EC"/>
</dbReference>
<evidence type="ECO:0000256" key="6">
    <source>
        <dbReference type="ARBA" id="ARBA00023125"/>
    </source>
</evidence>